<dbReference type="VEuPathDB" id="CryptoDB:Cvel_8342"/>
<gene>
    <name evidence="1" type="ORF">Cvel_8342</name>
</gene>
<name>A0A0G4HSV6_9ALVE</name>
<sequence length="306" mass="31576">MDPTQLLDAVAVVAGELTSQISGSSNFLGALASRQEDAIRGVFCPEHFKSLWEANVFKGNTNDIREILTSFTHCSLDNDAAVVGGAKLGKFSHGPFKGQPFQINATGQLSSGFVLGEDAKNSASWSPDQIQNAKEYCFSPAVGGVLGGIGGSFGGAFASWAVSDTYTRLQGGREALCQAERVTVTASRVIAPFLASMAGSHVGTALAGLHTIAMSGPVTFVSTTALAGAGAGIAAGAAVSTVSMATACFVRVAWEARSWVKTAQRVTERAEAAVSVLEGVGGSRRLSEELRQLSREVAVLSSVVDA</sequence>
<organism evidence="1">
    <name type="scientific">Chromera velia CCMP2878</name>
    <dbReference type="NCBI Taxonomy" id="1169474"/>
    <lineage>
        <taxon>Eukaryota</taxon>
        <taxon>Sar</taxon>
        <taxon>Alveolata</taxon>
        <taxon>Colpodellida</taxon>
        <taxon>Chromeraceae</taxon>
        <taxon>Chromera</taxon>
    </lineage>
</organism>
<reference evidence="1" key="1">
    <citation type="submission" date="2014-11" db="EMBL/GenBank/DDBJ databases">
        <authorList>
            <person name="Otto D Thomas"/>
            <person name="Naeem Raeece"/>
        </authorList>
    </citation>
    <scope>NUCLEOTIDE SEQUENCE</scope>
</reference>
<dbReference type="PhylomeDB" id="A0A0G4HSV6"/>
<proteinExistence type="predicted"/>
<dbReference type="AlphaFoldDB" id="A0A0G4HSV6"/>
<evidence type="ECO:0000313" key="1">
    <source>
        <dbReference type="EMBL" id="CEM47441.1"/>
    </source>
</evidence>
<protein>
    <submittedName>
        <fullName evidence="1">Uncharacterized protein</fullName>
    </submittedName>
</protein>
<dbReference type="EMBL" id="CDMZ01003749">
    <property type="protein sequence ID" value="CEM47441.1"/>
    <property type="molecule type" value="Genomic_DNA"/>
</dbReference>
<accession>A0A0G4HSV6</accession>